<protein>
    <submittedName>
        <fullName evidence="5">DNA-binding transcriptional regulator, GntR family</fullName>
    </submittedName>
</protein>
<dbReference type="InterPro" id="IPR036390">
    <property type="entry name" value="WH_DNA-bd_sf"/>
</dbReference>
<proteinExistence type="predicted"/>
<dbReference type="InterPro" id="IPR000524">
    <property type="entry name" value="Tscrpt_reg_HTH_GntR"/>
</dbReference>
<evidence type="ECO:0000256" key="1">
    <source>
        <dbReference type="ARBA" id="ARBA00023015"/>
    </source>
</evidence>
<dbReference type="AlphaFoldDB" id="A0A1I5I0N9"/>
<dbReference type="InterPro" id="IPR008920">
    <property type="entry name" value="TF_FadR/GntR_C"/>
</dbReference>
<dbReference type="InParanoid" id="A0A1I5I0N9"/>
<dbReference type="InterPro" id="IPR011711">
    <property type="entry name" value="GntR_C"/>
</dbReference>
<dbReference type="Proteomes" id="UP000183413">
    <property type="component" value="Unassembled WGS sequence"/>
</dbReference>
<organism evidence="5 6">
    <name type="scientific">Actinomadura madurae</name>
    <dbReference type="NCBI Taxonomy" id="1993"/>
    <lineage>
        <taxon>Bacteria</taxon>
        <taxon>Bacillati</taxon>
        <taxon>Actinomycetota</taxon>
        <taxon>Actinomycetes</taxon>
        <taxon>Streptosporangiales</taxon>
        <taxon>Thermomonosporaceae</taxon>
        <taxon>Actinomadura</taxon>
    </lineage>
</organism>
<name>A0A1I5I0N9_9ACTN</name>
<dbReference type="Pfam" id="PF00392">
    <property type="entry name" value="GntR"/>
    <property type="match status" value="1"/>
</dbReference>
<dbReference type="Gene3D" id="1.10.10.10">
    <property type="entry name" value="Winged helix-like DNA-binding domain superfamily/Winged helix DNA-binding domain"/>
    <property type="match status" value="1"/>
</dbReference>
<reference evidence="5 6" key="1">
    <citation type="submission" date="2016-10" db="EMBL/GenBank/DDBJ databases">
        <authorList>
            <person name="de Groot N.N."/>
        </authorList>
    </citation>
    <scope>NUCLEOTIDE SEQUENCE [LARGE SCALE GENOMIC DNA]</scope>
    <source>
        <strain evidence="5 6">DSM 43067</strain>
    </source>
</reference>
<dbReference type="OrthoDB" id="3186208at2"/>
<evidence type="ECO:0000259" key="4">
    <source>
        <dbReference type="PROSITE" id="PS50949"/>
    </source>
</evidence>
<dbReference type="eggNOG" id="COG1802">
    <property type="taxonomic scope" value="Bacteria"/>
</dbReference>
<sequence length="231" mass="25827">MGELERLAPTPTIGDRAYAAVREAIVSGNLKRGAKVTERGLADMLNISPTPVREALRRLEQDRLVERVGPRSVRIAQFDAGELRKITVIEDTLRALAARFAAENATDGQISELLGLLERAERLAEQADAGDRAAVEGVRQVMREFHALIDRASGSTTLIHMLHMVDAFNYEERRAALFDQIEQEPGVVAERFKQHRAIYEAIAAHDADRAEQLMRDHSHAGNEPRLAHRKR</sequence>
<dbReference type="GO" id="GO:0003700">
    <property type="term" value="F:DNA-binding transcription factor activity"/>
    <property type="evidence" value="ECO:0007669"/>
    <property type="project" value="InterPro"/>
</dbReference>
<dbReference type="EMBL" id="FOVH01000007">
    <property type="protein sequence ID" value="SFO53949.1"/>
    <property type="molecule type" value="Genomic_DNA"/>
</dbReference>
<dbReference type="GeneID" id="99649130"/>
<evidence type="ECO:0000256" key="3">
    <source>
        <dbReference type="ARBA" id="ARBA00023163"/>
    </source>
</evidence>
<evidence type="ECO:0000313" key="5">
    <source>
        <dbReference type="EMBL" id="SFO53949.1"/>
    </source>
</evidence>
<dbReference type="Pfam" id="PF07729">
    <property type="entry name" value="FCD"/>
    <property type="match status" value="1"/>
</dbReference>
<dbReference type="PANTHER" id="PTHR43537">
    <property type="entry name" value="TRANSCRIPTIONAL REGULATOR, GNTR FAMILY"/>
    <property type="match status" value="1"/>
</dbReference>
<keyword evidence="6" id="KW-1185">Reference proteome</keyword>
<keyword evidence="1" id="KW-0805">Transcription regulation</keyword>
<dbReference type="Gene3D" id="1.20.120.530">
    <property type="entry name" value="GntR ligand-binding domain-like"/>
    <property type="match status" value="1"/>
</dbReference>
<keyword evidence="3" id="KW-0804">Transcription</keyword>
<dbReference type="STRING" id="1993.SAMN04489713_10744"/>
<feature type="domain" description="HTH gntR-type" evidence="4">
    <location>
        <begin position="11"/>
        <end position="78"/>
    </location>
</feature>
<evidence type="ECO:0000256" key="2">
    <source>
        <dbReference type="ARBA" id="ARBA00023125"/>
    </source>
</evidence>
<gene>
    <name evidence="5" type="ORF">SAMN04489713_10744</name>
</gene>
<evidence type="ECO:0000313" key="6">
    <source>
        <dbReference type="Proteomes" id="UP000183413"/>
    </source>
</evidence>
<accession>A0A1I5I0N9</accession>
<dbReference type="SMART" id="SM00345">
    <property type="entry name" value="HTH_GNTR"/>
    <property type="match status" value="1"/>
</dbReference>
<dbReference type="SUPFAM" id="SSF46785">
    <property type="entry name" value="Winged helix' DNA-binding domain"/>
    <property type="match status" value="1"/>
</dbReference>
<dbReference type="SMART" id="SM00895">
    <property type="entry name" value="FCD"/>
    <property type="match status" value="1"/>
</dbReference>
<dbReference type="InterPro" id="IPR036388">
    <property type="entry name" value="WH-like_DNA-bd_sf"/>
</dbReference>
<keyword evidence="2 5" id="KW-0238">DNA-binding</keyword>
<dbReference type="RefSeq" id="WP_021592060.1">
    <property type="nucleotide sequence ID" value="NZ_CP083237.1"/>
</dbReference>
<dbReference type="PROSITE" id="PS50949">
    <property type="entry name" value="HTH_GNTR"/>
    <property type="match status" value="1"/>
</dbReference>
<dbReference type="SUPFAM" id="SSF48008">
    <property type="entry name" value="GntR ligand-binding domain-like"/>
    <property type="match status" value="1"/>
</dbReference>
<dbReference type="PANTHER" id="PTHR43537:SF49">
    <property type="entry name" value="TRANSCRIPTIONAL REGULATORY PROTEIN"/>
    <property type="match status" value="1"/>
</dbReference>
<dbReference type="GO" id="GO:0003677">
    <property type="term" value="F:DNA binding"/>
    <property type="evidence" value="ECO:0007669"/>
    <property type="project" value="UniProtKB-KW"/>
</dbReference>